<reference evidence="3 4" key="1">
    <citation type="journal article" date="2012" name="J. Bacteriol.">
        <title>Complete Genome Sequence of Flavobacterium indicum GPSTA100-9T, Isolated from Warm Spring Water.</title>
        <authorList>
            <person name="Barbier P."/>
            <person name="Houel A."/>
            <person name="Loux V."/>
            <person name="Poulain J."/>
            <person name="Bernardet J.F."/>
            <person name="Touchon M."/>
            <person name="Duchaud E."/>
        </authorList>
    </citation>
    <scope>NUCLEOTIDE SEQUENCE [LARGE SCALE GENOMIC DNA]</scope>
    <source>
        <strain evidence="4">DSM 17447 / CIP 109464 / GPTSA100-9</strain>
    </source>
</reference>
<evidence type="ECO:0000259" key="2">
    <source>
        <dbReference type="Pfam" id="PF19406"/>
    </source>
</evidence>
<dbReference type="STRING" id="1094466.KQS_03995"/>
<feature type="chain" id="PRO_5003617016" description="PKD-like domain-containing protein" evidence="1">
    <location>
        <begin position="19"/>
        <end position="2195"/>
    </location>
</feature>
<dbReference type="eggNOG" id="COG3291">
    <property type="taxonomic scope" value="Bacteria"/>
</dbReference>
<dbReference type="NCBIfam" id="TIGR04131">
    <property type="entry name" value="Bac_Flav_CTERM"/>
    <property type="match status" value="1"/>
</dbReference>
<dbReference type="Pfam" id="PF13585">
    <property type="entry name" value="CHU_C"/>
    <property type="match status" value="1"/>
</dbReference>
<dbReference type="HOGENOM" id="CLU_001022_0_0_10"/>
<keyword evidence="4" id="KW-1185">Reference proteome</keyword>
<name>H8XTI2_FLAIG</name>
<dbReference type="Gene3D" id="2.60.40.10">
    <property type="entry name" value="Immunoglobulins"/>
    <property type="match status" value="1"/>
</dbReference>
<dbReference type="KEGG" id="fin:KQS_03995"/>
<reference evidence="4" key="2">
    <citation type="submission" date="2012-03" db="EMBL/GenBank/DDBJ databases">
        <title>Complete genome sequence of Flavobacterium indicum GPTSA100-9T, isolated from warm spring water.</title>
        <authorList>
            <person name="Barbier P."/>
            <person name="Houel A."/>
            <person name="Loux V."/>
            <person name="Poulain J."/>
            <person name="Bernardet J.-F."/>
            <person name="Touchon M."/>
            <person name="Duchaud E."/>
        </authorList>
    </citation>
    <scope>NUCLEOTIDE SEQUENCE [LARGE SCALE GENOMIC DNA]</scope>
    <source>
        <strain evidence="4">DSM 17447 / CIP 109464 / GPTSA100-9</strain>
    </source>
</reference>
<dbReference type="eggNOG" id="COG4932">
    <property type="taxonomic scope" value="Bacteria"/>
</dbReference>
<dbReference type="Proteomes" id="UP000007599">
    <property type="component" value="Chromosome I"/>
</dbReference>
<dbReference type="eggNOG" id="COG4935">
    <property type="taxonomic scope" value="Bacteria"/>
</dbReference>
<feature type="domain" description="PKD-like" evidence="2">
    <location>
        <begin position="1869"/>
        <end position="1949"/>
    </location>
</feature>
<dbReference type="InterPro" id="IPR026341">
    <property type="entry name" value="T9SS_type_B"/>
</dbReference>
<dbReference type="InterPro" id="IPR013783">
    <property type="entry name" value="Ig-like_fold"/>
</dbReference>
<dbReference type="PATRIC" id="fig|1094466.5.peg.784"/>
<proteinExistence type="predicted"/>
<feature type="domain" description="PKD-like" evidence="2">
    <location>
        <begin position="1681"/>
        <end position="1764"/>
    </location>
</feature>
<dbReference type="Pfam" id="PF19406">
    <property type="entry name" value="PKD_5"/>
    <property type="match status" value="4"/>
</dbReference>
<feature type="domain" description="PKD-like" evidence="2">
    <location>
        <begin position="1774"/>
        <end position="1857"/>
    </location>
</feature>
<gene>
    <name evidence="3" type="ordered locus">KQS_03995</name>
</gene>
<organism evidence="3 4">
    <name type="scientific">Flavobacterium indicum (strain DSM 17447 / CIP 109464 / GPTSA100-9)</name>
    <dbReference type="NCBI Taxonomy" id="1094466"/>
    <lineage>
        <taxon>Bacteria</taxon>
        <taxon>Pseudomonadati</taxon>
        <taxon>Bacteroidota</taxon>
        <taxon>Flavobacteriia</taxon>
        <taxon>Flavobacteriales</taxon>
        <taxon>Flavobacteriaceae</taxon>
        <taxon>Flavobacterium</taxon>
    </lineage>
</organism>
<dbReference type="InterPro" id="IPR045828">
    <property type="entry name" value="PKD_Bacteroidetes"/>
</dbReference>
<dbReference type="OrthoDB" id="1652165at2"/>
<dbReference type="EMBL" id="HE774682">
    <property type="protein sequence ID" value="CCG52779.1"/>
    <property type="molecule type" value="Genomic_DNA"/>
</dbReference>
<evidence type="ECO:0000256" key="1">
    <source>
        <dbReference type="SAM" id="SignalP"/>
    </source>
</evidence>
<evidence type="ECO:0000313" key="4">
    <source>
        <dbReference type="Proteomes" id="UP000007599"/>
    </source>
</evidence>
<dbReference type="eggNOG" id="COG5492">
    <property type="taxonomic scope" value="Bacteria"/>
</dbReference>
<feature type="domain" description="PKD-like" evidence="2">
    <location>
        <begin position="1590"/>
        <end position="1672"/>
    </location>
</feature>
<evidence type="ECO:0000313" key="3">
    <source>
        <dbReference type="EMBL" id="CCG52779.1"/>
    </source>
</evidence>
<feature type="signal peptide" evidence="1">
    <location>
        <begin position="1"/>
        <end position="18"/>
    </location>
</feature>
<dbReference type="RefSeq" id="WP_014387921.1">
    <property type="nucleotide sequence ID" value="NC_017025.1"/>
</dbReference>
<accession>H8XTI2</accession>
<protein>
    <recommendedName>
        <fullName evidence="2">PKD-like domain-containing protein</fullName>
    </recommendedName>
</protein>
<sequence length="2195" mass="221193">MRKITLLIAFFISAITYSQGLNCAGADPMCSGQGGPYNNSNNTTSPGNAAGYGGVNCLGSTPHPAWFVWTVGTAGNMDFTLSQTNGDVDFCLWGPFASHDTACGSLFGYSPGYTGPNNVVDCSYSASATEIVNISNAQIGQVYILLVTNFNQNQGTYTINQTGGGGSLSCDVVCGVTLGPDIITCPASKNLTATFLSPPTTPGTPVYQWYLNGVLQPAYTTQTINVNQAGTWSVVVTRPGCSDAATDSVDIVYTSSSTMTTPPDITICNYVSPIVFNLNSVINIITNGSPGDFENYGFYLTQADAINNTNMIPSAQWGAYPGTPGQTIYFGGENIAVGTGCREEVHFQLLQVACAVVTPPNLVVCDDSSNDGFATFNLDPQTPIALGSNNPANYNVTYHTSLSDANGDLNAISPTNSFTNTVNPQTIYIRLEESSNAANFTTTSFQLQVVSQPTVTISGTASICNGGSTNLTFTGTPGALITYTDGTSNFTTTIDSAGTSVVSVSPTVTTTYSLINASITPPGCTNPQSGSVTITVSQQVVGTLSYSPSDFCTTDASTYAPIFTTTTAGSGSCASNVPTYSATPAGLFIDATTGVITPALSLPGTYTVTINYPACGGCAAAGYTTTVTVASPTTSTISYTTPLCTSDVSTYAPTLVGATGASNYTAVPVGLTINSTTGVITPSTSLPGTYTITYLPNGVGACPTIPTPTTVTVTAAPTASISYAGTPYCTTVTASQAVTLTGTNAYTGGTFTSTAGLTLDATTGAIVPSTSVPGTYTVTYTIPASAGCASVPVTTTVTITGAPTATISYAGTPFCNNSTAPQAVTLTGTNAYTGGTFVSTAGLTLDATTGAITPSTSVPGTYTITYTIPASAGCASVPATTTVTVTAAPTASISYAGTPYCTTVTASQAVTLTGTNAYTGGTFTSTAGLTLDATTGAIVPSTSVPGTYTVTYTIPASAGCASVPVTTTVTITGTPTATISYAGTPFCNNSTAPQAVTLTGTNAYTGGTFVSTAGLTLDATTGAITPSTSVPGTYTITYTIPASAGCASVPATTTVTVTAAPTASISYAGTPYCTTVTASQAVTLTGTNAYTGGTFTSTAGLTLDATTGAIVPSTSVPGTYTVTYTIPASAGCASVPVTTTVTITGAPTATISYAGTPFCNNSTAPQAVTLTGTNAYTGGTFVSTAGLTLDATTGAITPSTSVPGTYTITYTIPASAGCASVPATTTVTVTAAPTASISYAGTPYCTTVTASQAVTLTGTNAYTGGTFTSTAGLTLDATTGAIVPSTSVPGTYTVTYTIPASVGCASVPVTTTVTITGAPTATISYAGTPFCNNSTAPQAVTLTGTNAYTGGTFVSTAGLTLDATTGAITPSTSVPGTYTITYTIPASAGCASVPATTTVTITSLPTATIAVSPATICSGGTSTITFTGSANATITYTVNNGANQTIVLNSSGSATLTTPALTNSSIYTLVSVANGCVTPLSGTVTVNVLPLPTAGITGSTICQNTSGTVTITGTPNATVTYTVNGGLNQTAVIPASGTLILTTPVLTSNSVYQLVSIVSGTVPACSNTLTGSATVVVNPIPVATSNPVGETICSGTSSNINLFSTVAGTTFNWVVTTQSGVSGATNGSGSSIVQTLTATGISNGFVIYTITPTANGCSGPSITVQVNVTPKPVASFTGNLTYCDGDTTAITLNSTIPGTTFTWNVASSNLDTATVQPGSGSTISQSLNLLNAVNTGSVTYTVLPFANNCYGDPISVAIQVNPIPDVVVTAVDDSICSGEMVQINSVSNITGTTFNWVITNQTGAIVTGATSGTGSSINQVITTTSPVASGTVTYQVTPVKNGCVGLPQTIVITVSPRSEIFGVLPQLPICSGTATNIVLGASLPGTTFDWVISSYSGVSGMSAGSGSVIAQTLSVTGNVQGSVTYAVTPSLNGCSGTTVYYTVLVNPAPTPDLEDGHICVNQSTGTTYQTYTLQSGVPAAGHVFEWFFNGSTTPIAGATGPNYTADQAGTYTVEVRDIVTNCEGTATANVTIVYPATSFVTTVTDAFTGNATITVTVTQPGSGNLVYSLDGGAWQDSNVFTNVEAGEHVVAVGDLEGCTYLEDTVLVIDYMNYFTPNGDGYNDRWNIVGLNAQHNAKIYIFDRYGKLIKQIDPLGEGWDGKFNGQDLPSTDYWFSVDYTENEQQKQFKAHFSLKR</sequence>
<keyword evidence="1" id="KW-0732">Signal</keyword>